<dbReference type="GO" id="GO:0004777">
    <property type="term" value="F:succinate-semialdehyde dehydrogenase (NAD+) activity"/>
    <property type="evidence" value="ECO:0007669"/>
    <property type="project" value="TreeGrafter"/>
</dbReference>
<dbReference type="InterPro" id="IPR016160">
    <property type="entry name" value="Ald_DH_CS_CYS"/>
</dbReference>
<comment type="similarity">
    <text evidence="1 5">Belongs to the aldehyde dehydrogenase family.</text>
</comment>
<dbReference type="FunFam" id="3.40.309.10:FF:000009">
    <property type="entry name" value="Aldehyde dehydrogenase A"/>
    <property type="match status" value="1"/>
</dbReference>
<evidence type="ECO:0000256" key="5">
    <source>
        <dbReference type="RuleBase" id="RU003345"/>
    </source>
</evidence>
<name>A0A074V9N4_9NEIS</name>
<dbReference type="InterPro" id="IPR015590">
    <property type="entry name" value="Aldehyde_DH_dom"/>
</dbReference>
<comment type="caution">
    <text evidence="7">The sequence shown here is derived from an EMBL/GenBank/DDBJ whole genome shotgun (WGS) entry which is preliminary data.</text>
</comment>
<dbReference type="AlphaFoldDB" id="A0A074V9N4"/>
<sequence>MAYQSINPFTGELARTFSNHTNTEVENVLTQAHALYKSEWSQPENIGERQALLQRLAEIMTRHQEKIARIITLDMGKRIAESRNEIVNCIEIVQYYAKQAAELLKPAAYPSKLGKGWVEHHPIGIILAVEPWNFPIYQLIRVIAPAIAVGNPVVAKHASNVPQCAQLVEDLLHEAQAPAGTYTNLFVTPEQIETIIGDKRVQGVALTGSEGAGSIVAGQAGSKLKKSTMELGGNDVFVVTDDADVVAAAHTAVAGRLFNAGQVCIAAKRFIVHEKVAEQFTRIVQEDFAQVVMGDPLDENTTLAPLSSRKSKDTLQEQLDAAIAHGAKVLCGNKPAEGNFFTPTLITDINRDNPAYFEEFFGPVAQLYIVINDEEAITLANDSNFGLGGTVFSKDIERAKKLASRIETGMVFINRFGDSVAELPFGGIKRSGFGRELSDLGIKEFVNHKLVVLAQD</sequence>
<dbReference type="Pfam" id="PF00171">
    <property type="entry name" value="Aldedh"/>
    <property type="match status" value="1"/>
</dbReference>
<accession>A0A074V9N4</accession>
<feature type="domain" description="Aldehyde dehydrogenase" evidence="6">
    <location>
        <begin position="3"/>
        <end position="451"/>
    </location>
</feature>
<dbReference type="Gene3D" id="3.40.605.10">
    <property type="entry name" value="Aldehyde Dehydrogenase, Chain A, domain 1"/>
    <property type="match status" value="1"/>
</dbReference>
<dbReference type="InterPro" id="IPR016163">
    <property type="entry name" value="Ald_DH_C"/>
</dbReference>
<dbReference type="InterPro" id="IPR047110">
    <property type="entry name" value="GABD/Sad-like"/>
</dbReference>
<evidence type="ECO:0000256" key="2">
    <source>
        <dbReference type="ARBA" id="ARBA00022857"/>
    </source>
</evidence>
<evidence type="ECO:0000313" key="7">
    <source>
        <dbReference type="EMBL" id="KEQ00587.1"/>
    </source>
</evidence>
<dbReference type="CDD" id="cd07100">
    <property type="entry name" value="ALDH_SSADH1_GabD1"/>
    <property type="match status" value="1"/>
</dbReference>
<keyword evidence="3 5" id="KW-0560">Oxidoreductase</keyword>
<dbReference type="PROSITE" id="PS00070">
    <property type="entry name" value="ALDEHYDE_DEHYDR_CYS"/>
    <property type="match status" value="1"/>
</dbReference>
<gene>
    <name evidence="7" type="ORF">SASC598J21_016090</name>
</gene>
<dbReference type="PANTHER" id="PTHR43217">
    <property type="entry name" value="SUCCINATE SEMIALDEHYDE DEHYDROGENASE [NAD(P)+] SAD"/>
    <property type="match status" value="1"/>
</dbReference>
<dbReference type="Gene3D" id="3.40.309.10">
    <property type="entry name" value="Aldehyde Dehydrogenase, Chain A, domain 2"/>
    <property type="match status" value="1"/>
</dbReference>
<proteinExistence type="inferred from homology"/>
<dbReference type="EMBL" id="AVQL01000448">
    <property type="protein sequence ID" value="KEQ00587.1"/>
    <property type="molecule type" value="Genomic_DNA"/>
</dbReference>
<organism evidence="7 8">
    <name type="scientific">Snodgrassella alvi SCGC AB-598-J21</name>
    <dbReference type="NCBI Taxonomy" id="1385367"/>
    <lineage>
        <taxon>Bacteria</taxon>
        <taxon>Pseudomonadati</taxon>
        <taxon>Pseudomonadota</taxon>
        <taxon>Betaproteobacteria</taxon>
        <taxon>Neisseriales</taxon>
        <taxon>Neisseriaceae</taxon>
        <taxon>Snodgrassella</taxon>
    </lineage>
</organism>
<evidence type="ECO:0000259" key="6">
    <source>
        <dbReference type="Pfam" id="PF00171"/>
    </source>
</evidence>
<dbReference type="SUPFAM" id="SSF53720">
    <property type="entry name" value="ALDH-like"/>
    <property type="match status" value="1"/>
</dbReference>
<keyword evidence="2" id="KW-0521">NADP</keyword>
<reference evidence="7 8" key="1">
    <citation type="journal article" date="2014" name="PLoS Genet.">
        <title>Hidden diversity in honey bee gut symbionts detected by single-cell genomics.</title>
        <authorList>
            <person name="Engel P."/>
            <person name="Stepanauskas R."/>
            <person name="Moran N."/>
        </authorList>
    </citation>
    <scope>NUCLEOTIDE SEQUENCE [LARGE SCALE GENOMIC DNA]</scope>
    <source>
        <strain evidence="7 8">SCGC AB-598-J21</strain>
    </source>
</reference>
<dbReference type="InterPro" id="IPR044148">
    <property type="entry name" value="ALDH_GabD1-like"/>
</dbReference>
<evidence type="ECO:0000256" key="4">
    <source>
        <dbReference type="PROSITE-ProRule" id="PRU10007"/>
    </source>
</evidence>
<protein>
    <submittedName>
        <fullName evidence="7">NAD-dependent aldehyde dehydrogenase</fullName>
    </submittedName>
</protein>
<dbReference type="GO" id="GO:0004030">
    <property type="term" value="F:aldehyde dehydrogenase [NAD(P)+] activity"/>
    <property type="evidence" value="ECO:0007669"/>
    <property type="project" value="InterPro"/>
</dbReference>
<dbReference type="InterPro" id="IPR029510">
    <property type="entry name" value="Ald_DH_CS_GLU"/>
</dbReference>
<evidence type="ECO:0000256" key="3">
    <source>
        <dbReference type="ARBA" id="ARBA00023002"/>
    </source>
</evidence>
<feature type="active site" evidence="4">
    <location>
        <position position="230"/>
    </location>
</feature>
<dbReference type="Proteomes" id="UP000027644">
    <property type="component" value="Unassembled WGS sequence"/>
</dbReference>
<evidence type="ECO:0000256" key="1">
    <source>
        <dbReference type="ARBA" id="ARBA00009986"/>
    </source>
</evidence>
<dbReference type="FunFam" id="3.40.605.10:FF:000012">
    <property type="entry name" value="NAD-dependent succinate-semialdehyde dehydrogenase"/>
    <property type="match status" value="1"/>
</dbReference>
<evidence type="ECO:0000313" key="8">
    <source>
        <dbReference type="Proteomes" id="UP000027644"/>
    </source>
</evidence>
<dbReference type="InterPro" id="IPR016162">
    <property type="entry name" value="Ald_DH_N"/>
</dbReference>
<dbReference type="InterPro" id="IPR016161">
    <property type="entry name" value="Ald_DH/histidinol_DH"/>
</dbReference>
<dbReference type="PANTHER" id="PTHR43217:SF2">
    <property type="entry name" value="SUCCINATE-SEMIALDEHYDE DEHYDROGENASE [NADP(+)]"/>
    <property type="match status" value="1"/>
</dbReference>
<dbReference type="PROSITE" id="PS00687">
    <property type="entry name" value="ALDEHYDE_DEHYDR_GLU"/>
    <property type="match status" value="1"/>
</dbReference>